<gene>
    <name evidence="1" type="ORF">WMG39_20820</name>
</gene>
<comment type="caution">
    <text evidence="1">The sequence shown here is derived from an EMBL/GenBank/DDBJ whole genome shotgun (WGS) entry which is preliminary data.</text>
</comment>
<keyword evidence="2" id="KW-1185">Reference proteome</keyword>
<evidence type="ECO:0000313" key="2">
    <source>
        <dbReference type="Proteomes" id="UP001384579"/>
    </source>
</evidence>
<proteinExistence type="predicted"/>
<organism evidence="1 2">
    <name type="scientific">Microcoleus anatoxicus PTRS2</name>
    <dbReference type="NCBI Taxonomy" id="2705321"/>
    <lineage>
        <taxon>Bacteria</taxon>
        <taxon>Bacillati</taxon>
        <taxon>Cyanobacteriota</taxon>
        <taxon>Cyanophyceae</taxon>
        <taxon>Oscillatoriophycideae</taxon>
        <taxon>Oscillatoriales</taxon>
        <taxon>Microcoleaceae</taxon>
        <taxon>Microcoleus</taxon>
        <taxon>Microcoleus anatoxicus</taxon>
    </lineage>
</organism>
<reference evidence="1 2" key="1">
    <citation type="journal article" date="2020" name="Harmful Algae">
        <title>Molecular and morphological characterization of a novel dihydroanatoxin-a producing Microcoleus species (cyanobacteria) from the Russian River, California, USA.</title>
        <authorList>
            <person name="Conklin K.Y."/>
            <person name="Stancheva R."/>
            <person name="Otten T.G."/>
            <person name="Fadness R."/>
            <person name="Boyer G.L."/>
            <person name="Read B."/>
            <person name="Zhang X."/>
            <person name="Sheath R.G."/>
        </authorList>
    </citation>
    <scope>NUCLEOTIDE SEQUENCE [LARGE SCALE GENOMIC DNA]</scope>
    <source>
        <strain evidence="1 2">PTRS2</strain>
    </source>
</reference>
<accession>A0ABU8YSD3</accession>
<name>A0ABU8YSD3_9CYAN</name>
<sequence length="181" mass="19801">MQLKLFVLSASSVVLWLVPLAALDKKLDIHKALQGVSLCAAIACAVSAGNIARQLADEGEIEELKLRAIKADVEDEISTSVYVSQQQRQQEAELILTSPGLDVEESRKALEAIYSSDLQDTASPSEHPDYPIYLEVCKSREAGKSPTWIVENILKMGGRKFSEGKAKLQDLLNQFEGGNND</sequence>
<dbReference type="EMBL" id="JBBLXS010000329">
    <property type="protein sequence ID" value="MEK0187274.1"/>
    <property type="molecule type" value="Genomic_DNA"/>
</dbReference>
<dbReference type="RefSeq" id="WP_340525786.1">
    <property type="nucleotide sequence ID" value="NZ_JBBLXS010000329.1"/>
</dbReference>
<protein>
    <submittedName>
        <fullName evidence="1">Uncharacterized protein</fullName>
    </submittedName>
</protein>
<dbReference type="Proteomes" id="UP001384579">
    <property type="component" value="Unassembled WGS sequence"/>
</dbReference>
<evidence type="ECO:0000313" key="1">
    <source>
        <dbReference type="EMBL" id="MEK0187274.1"/>
    </source>
</evidence>